<sequence length="382" mass="40934">MTTRSHNLGTLQTHLVNAHSFHPTLALTLTPSSSIPISALDTVACDANLLLHLPSGVFYDPYTASNDVIGATKNGRRAQRGTVLTSVRAVELEKAVGWVSRASDAKGGKRQWWERAEEASGAENEGWLGGLEGLDLQDVLSAALRKKAAEVVGVSEPVKLSLEQGNRVKVKPHEAPQRKGEDERERSTVVVPIDIDDLLNSDGAFRLDVPLHVRYLPPATSATVNTIPSSSFSDLWLDILPTHALSLYHTIRRHLGLQSPPTSPSRSKAHNVHLTLPPPTIYLACPPSSASSTSDSSVSKLFPKTHAHLTSKLIESHPPNFVVVAHAKSTAPLKLSVPVPAESLLAAVQLTTLVTVVAAALGVVYHLAVNVLPMVEQVEKLG</sequence>
<comment type="function">
    <text evidence="10">Required for proper folding and/or the stability of a subset of proteins in the endoplasmic reticulum. Component of glycosylphosphatidylinositol-mannosyltransferase 1 which transfers the first of the 4 mannoses in the GPI-anchor precursors during GPI-anchor biosynthesis. Probably acts by stabilizing the mannosyltransferase GPI14.</text>
</comment>
<reference evidence="11 12" key="1">
    <citation type="submission" date="2019-05" db="EMBL/GenBank/DDBJ databases">
        <title>Sporisorium graminicola CBS 10092 draft sequencing and annotation.</title>
        <authorList>
            <person name="Solano-Gonzalez S."/>
            <person name="Caddick M.X."/>
            <person name="Darby A."/>
        </authorList>
    </citation>
    <scope>NUCLEOTIDE SEQUENCE [LARGE SCALE GENOMIC DNA]</scope>
    <source>
        <strain evidence="11 12">CBS 10092</strain>
    </source>
</reference>
<comment type="similarity">
    <text evidence="3 10">Belongs to the PIGX family.</text>
</comment>
<evidence type="ECO:0000313" key="12">
    <source>
        <dbReference type="Proteomes" id="UP000306050"/>
    </source>
</evidence>
<keyword evidence="7 10" id="KW-1133">Transmembrane helix</keyword>
<comment type="pathway">
    <text evidence="2 10">Glycolipid biosynthesis; glycosylphosphatidylinositol-anchor biosynthesis.</text>
</comment>
<dbReference type="PANTHER" id="PTHR28650:SF1">
    <property type="entry name" value="PHOSPHATIDYLINOSITOL-GLYCAN BIOSYNTHESIS CLASS X PROTEIN"/>
    <property type="match status" value="1"/>
</dbReference>
<keyword evidence="8 10" id="KW-0472">Membrane</keyword>
<dbReference type="Pfam" id="PF08320">
    <property type="entry name" value="PIG-X"/>
    <property type="match status" value="1"/>
</dbReference>
<keyword evidence="9" id="KW-0325">Glycoprotein</keyword>
<comment type="subcellular location">
    <subcellularLocation>
        <location evidence="1 10">Endoplasmic reticulum membrane</location>
        <topology evidence="1 10">Single-pass membrane protein</topology>
    </subcellularLocation>
</comment>
<dbReference type="EMBL" id="SRRM01000014">
    <property type="protein sequence ID" value="TKY87050.1"/>
    <property type="molecule type" value="Genomic_DNA"/>
</dbReference>
<dbReference type="Proteomes" id="UP000306050">
    <property type="component" value="Chromosome SGRAM_22"/>
</dbReference>
<evidence type="ECO:0000256" key="2">
    <source>
        <dbReference type="ARBA" id="ARBA00004687"/>
    </source>
</evidence>
<name>A0A4U7KRJ0_9BASI</name>
<proteinExistence type="inferred from homology"/>
<dbReference type="GO" id="GO:0006506">
    <property type="term" value="P:GPI anchor biosynthetic process"/>
    <property type="evidence" value="ECO:0007669"/>
    <property type="project" value="UniProtKB-UniPathway"/>
</dbReference>
<dbReference type="InterPro" id="IPR040039">
    <property type="entry name" value="PIGX"/>
</dbReference>
<dbReference type="AlphaFoldDB" id="A0A4U7KRJ0"/>
<organism evidence="11 12">
    <name type="scientific">Sporisorium graminicola</name>
    <dbReference type="NCBI Taxonomy" id="280036"/>
    <lineage>
        <taxon>Eukaryota</taxon>
        <taxon>Fungi</taxon>
        <taxon>Dikarya</taxon>
        <taxon>Basidiomycota</taxon>
        <taxon>Ustilaginomycotina</taxon>
        <taxon>Ustilaginomycetes</taxon>
        <taxon>Ustilaginales</taxon>
        <taxon>Ustilaginaceae</taxon>
        <taxon>Sporisorium</taxon>
    </lineage>
</organism>
<protein>
    <recommendedName>
        <fullName evidence="10">Protein PBN1</fullName>
    </recommendedName>
</protein>
<evidence type="ECO:0000256" key="5">
    <source>
        <dbReference type="ARBA" id="ARBA00022692"/>
    </source>
</evidence>
<dbReference type="PANTHER" id="PTHR28650">
    <property type="entry name" value="PHOSPHATIDYLINOSITOL-GLYCAN BIOSYNTHESIS CLASS X PROTEIN"/>
    <property type="match status" value="1"/>
</dbReference>
<keyword evidence="5 10" id="KW-0812">Transmembrane</keyword>
<dbReference type="OrthoDB" id="2552903at2759"/>
<dbReference type="RefSeq" id="XP_029739035.1">
    <property type="nucleotide sequence ID" value="XM_029884325.1"/>
</dbReference>
<evidence type="ECO:0000256" key="8">
    <source>
        <dbReference type="ARBA" id="ARBA00023136"/>
    </source>
</evidence>
<evidence type="ECO:0000256" key="6">
    <source>
        <dbReference type="ARBA" id="ARBA00022824"/>
    </source>
</evidence>
<dbReference type="InterPro" id="IPR013233">
    <property type="entry name" value="PIG-X/PBN1"/>
</dbReference>
<evidence type="ECO:0000313" key="11">
    <source>
        <dbReference type="EMBL" id="TKY87050.1"/>
    </source>
</evidence>
<evidence type="ECO:0000256" key="10">
    <source>
        <dbReference type="RuleBase" id="RU366056"/>
    </source>
</evidence>
<dbReference type="KEGG" id="sgra:EX895_003727"/>
<accession>A0A4U7KRJ0</accession>
<comment type="caution">
    <text evidence="11">The sequence shown here is derived from an EMBL/GenBank/DDBJ whole genome shotgun (WGS) entry which is preliminary data.</text>
</comment>
<evidence type="ECO:0000256" key="1">
    <source>
        <dbReference type="ARBA" id="ARBA00004389"/>
    </source>
</evidence>
<keyword evidence="6 10" id="KW-0256">Endoplasmic reticulum</keyword>
<dbReference type="GO" id="GO:0005789">
    <property type="term" value="C:endoplasmic reticulum membrane"/>
    <property type="evidence" value="ECO:0007669"/>
    <property type="project" value="UniProtKB-SubCell"/>
</dbReference>
<evidence type="ECO:0000256" key="9">
    <source>
        <dbReference type="ARBA" id="ARBA00023180"/>
    </source>
</evidence>
<keyword evidence="12" id="KW-1185">Reference proteome</keyword>
<dbReference type="UniPathway" id="UPA00196"/>
<evidence type="ECO:0000256" key="3">
    <source>
        <dbReference type="ARBA" id="ARBA00010345"/>
    </source>
</evidence>
<gene>
    <name evidence="11" type="ORF">EX895_003727</name>
</gene>
<feature type="transmembrane region" description="Helical" evidence="10">
    <location>
        <begin position="344"/>
        <end position="368"/>
    </location>
</feature>
<dbReference type="GeneID" id="40726622"/>
<keyword evidence="4 10" id="KW-0337">GPI-anchor biosynthesis</keyword>
<evidence type="ECO:0000256" key="7">
    <source>
        <dbReference type="ARBA" id="ARBA00022989"/>
    </source>
</evidence>
<evidence type="ECO:0000256" key="4">
    <source>
        <dbReference type="ARBA" id="ARBA00022502"/>
    </source>
</evidence>